<accession>A0AAW5CD90</accession>
<dbReference type="Gene3D" id="2.120.10.30">
    <property type="entry name" value="TolB, C-terminal domain"/>
    <property type="match status" value="1"/>
</dbReference>
<dbReference type="InterPro" id="IPR011042">
    <property type="entry name" value="6-blade_b-propeller_TolB-like"/>
</dbReference>
<name>A0AAW5CD90_9BACT</name>
<protein>
    <submittedName>
        <fullName evidence="1">6-bladed beta-propeller</fullName>
    </submittedName>
</protein>
<reference evidence="1" key="1">
    <citation type="submission" date="2022-01" db="EMBL/GenBank/DDBJ databases">
        <title>Collection of gut derived symbiotic bacterial strains cultured from healthy donors.</title>
        <authorList>
            <person name="Lin H."/>
            <person name="Kohout C."/>
            <person name="Waligurski E."/>
            <person name="Pamer E.G."/>
        </authorList>
    </citation>
    <scope>NUCLEOTIDE SEQUENCE</scope>
    <source>
        <strain evidence="1">DFI.1.149</strain>
    </source>
</reference>
<organism evidence="1 2">
    <name type="scientific">Odoribacter splanchnicus</name>
    <dbReference type="NCBI Taxonomy" id="28118"/>
    <lineage>
        <taxon>Bacteria</taxon>
        <taxon>Pseudomonadati</taxon>
        <taxon>Bacteroidota</taxon>
        <taxon>Bacteroidia</taxon>
        <taxon>Bacteroidales</taxon>
        <taxon>Odoribacteraceae</taxon>
        <taxon>Odoribacter</taxon>
    </lineage>
</organism>
<dbReference type="EMBL" id="JAKNDN010000005">
    <property type="protein sequence ID" value="MCG4958890.1"/>
    <property type="molecule type" value="Genomic_DNA"/>
</dbReference>
<comment type="caution">
    <text evidence="1">The sequence shown here is derived from an EMBL/GenBank/DDBJ whole genome shotgun (WGS) entry which is preliminary data.</text>
</comment>
<dbReference type="AlphaFoldDB" id="A0AAW5CD90"/>
<proteinExistence type="predicted"/>
<sequence>MTIKNIFQIIFCLILFSCTSKLSEDLGEVIIYDSDNVHFFSKIVDSVDFIPLKINNLSLDDFSEVYKTKESIFVVDKTLKKTVYYFDAKGQFMNLIGSSGRAYNEYLELSDFMLSGDSLLIFDSKNRKVFFYGMDGRLLRKDTLINNFQKARRIKNDYILYLGDCNADSKYKLFMEKSDDKFLKSNSNVMHFTELFPVFCSHGDSVYVRETLSNKIRLLYDNKISTLYTFDFGNYSIPDEFYTQSSAHESMEILLNQDYTYQKQFCIASRFALIENIMNRQDGVRAVYAILNRFNDKWLWVNQVLEQENDPFSGTFKFIDEEGYFYFLLDKVKQNALAEYGINIDGYEYGLLKCKLKID</sequence>
<evidence type="ECO:0000313" key="1">
    <source>
        <dbReference type="EMBL" id="MCG4958890.1"/>
    </source>
</evidence>
<dbReference type="Proteomes" id="UP001199750">
    <property type="component" value="Unassembled WGS sequence"/>
</dbReference>
<evidence type="ECO:0000313" key="2">
    <source>
        <dbReference type="Proteomes" id="UP001199750"/>
    </source>
</evidence>
<dbReference type="RefSeq" id="WP_118122333.1">
    <property type="nucleotide sequence ID" value="NZ_JAHONW010000030.1"/>
</dbReference>
<gene>
    <name evidence="1" type="ORF">L0P03_03340</name>
</gene>
<dbReference type="Pfam" id="PF17170">
    <property type="entry name" value="DUF5128"/>
    <property type="match status" value="1"/>
</dbReference>
<dbReference type="PROSITE" id="PS51257">
    <property type="entry name" value="PROKAR_LIPOPROTEIN"/>
    <property type="match status" value="1"/>
</dbReference>